<evidence type="ECO:0000259" key="2">
    <source>
        <dbReference type="Pfam" id="PF01345"/>
    </source>
</evidence>
<dbReference type="Gene3D" id="2.60.40.740">
    <property type="match status" value="1"/>
</dbReference>
<dbReference type="RefSeq" id="WP_179837911.1">
    <property type="nucleotide sequence ID" value="NZ_BMRD01000023.1"/>
</dbReference>
<dbReference type="NCBIfam" id="TIGR01451">
    <property type="entry name" value="B_ant_repeat"/>
    <property type="match status" value="2"/>
</dbReference>
<accession>A0A7Y9GJD7</accession>
<dbReference type="EMBL" id="JACCBT010000001">
    <property type="protein sequence ID" value="NYE17596.1"/>
    <property type="molecule type" value="Genomic_DNA"/>
</dbReference>
<dbReference type="InterPro" id="IPR051172">
    <property type="entry name" value="Chlamydia_OmcB"/>
</dbReference>
<dbReference type="Gene3D" id="2.60.40.10">
    <property type="entry name" value="Immunoglobulins"/>
    <property type="match status" value="1"/>
</dbReference>
<keyword evidence="4" id="KW-1185">Reference proteome</keyword>
<feature type="compositionally biased region" description="Polar residues" evidence="1">
    <location>
        <begin position="24"/>
        <end position="33"/>
    </location>
</feature>
<feature type="domain" description="DUF11" evidence="2">
    <location>
        <begin position="373"/>
        <end position="469"/>
    </location>
</feature>
<dbReference type="InterPro" id="IPR013783">
    <property type="entry name" value="Ig-like_fold"/>
</dbReference>
<evidence type="ECO:0000313" key="4">
    <source>
        <dbReference type="Proteomes" id="UP000591272"/>
    </source>
</evidence>
<dbReference type="AlphaFoldDB" id="A0A7Y9GJD7"/>
<dbReference type="PANTHER" id="PTHR34819:SF3">
    <property type="entry name" value="CELL SURFACE PROTEIN"/>
    <property type="match status" value="1"/>
</dbReference>
<name>A0A7Y9GJD7_9ACTN</name>
<dbReference type="InterPro" id="IPR001434">
    <property type="entry name" value="OmcB-like_DUF11"/>
</dbReference>
<dbReference type="GO" id="GO:0005975">
    <property type="term" value="P:carbohydrate metabolic process"/>
    <property type="evidence" value="ECO:0007669"/>
    <property type="project" value="UniProtKB-ARBA"/>
</dbReference>
<dbReference type="Pfam" id="PF01345">
    <property type="entry name" value="DUF11"/>
    <property type="match status" value="2"/>
</dbReference>
<feature type="region of interest" description="Disordered" evidence="1">
    <location>
        <begin position="1"/>
        <end position="33"/>
    </location>
</feature>
<dbReference type="Proteomes" id="UP000591272">
    <property type="component" value="Unassembled WGS sequence"/>
</dbReference>
<dbReference type="InterPro" id="IPR047589">
    <property type="entry name" value="DUF11_rpt"/>
</dbReference>
<sequence length="625" mass="64909">MSPRNADPAAVASPTATGADLRDQPTSSVPQFPTLQDVPKQVALINGGFEEPKITGGNQMLHDATRPGDGSVPGWQTTASDHVIEIWHSRRGVPAAGGEQFAELNANESSALYQDLETTPGTTLYWSLRHRGREGDDTMSVKIGRPDRRPNKTWTFTDGTAEWVSHADSYKVPAGQTVTRFAFEAGTTATGNPTVGNFLDDIVFGTAPCVVVTAAAEPESAAVGDTITYTVNLKNHGGIPAENLILRDAVPAGTSYVPGSLKIENGPGQSSGNGWYDSTTGQLTLPLGQGATAAQGGTLPSTVDLPDGVNAQFQVQVEREGAGRTISQQATATYDSARGDTEEHLTSTSNPTSVAVAPAADGEAAEGEAGRLAATMVTDPVSATVGEDVTFHLAVSNHGPAQATGVIVTVQLSADLEFVSAAGTGTYGRPPGEWVIGDLPAGDTAELQLHTTATAPGALSVTAIVTTDRAGVPDRTTHVIATAAVAVCTHAKSACAAHGEGGAPATQTGADADLPLSGDAVQMVVAQARQDQTAFTVCVPGRTVHLMAPANTGLCQFGCAYDGWHEQPAHSRSVLIPAVADASHAMWHGKKGSKKRAKHHRRFLRELASQVHALSRQLAEMNNDR</sequence>
<reference evidence="3 4" key="1">
    <citation type="submission" date="2020-07" db="EMBL/GenBank/DDBJ databases">
        <title>Sequencing the genomes of 1000 actinobacteria strains.</title>
        <authorList>
            <person name="Klenk H.-P."/>
        </authorList>
    </citation>
    <scope>NUCLEOTIDE SEQUENCE [LARGE SCALE GENOMIC DNA]</scope>
    <source>
        <strain evidence="3 4">DSM 43461</strain>
    </source>
</reference>
<proteinExistence type="predicted"/>
<comment type="caution">
    <text evidence="3">The sequence shown here is derived from an EMBL/GenBank/DDBJ whole genome shotgun (WGS) entry which is preliminary data.</text>
</comment>
<gene>
    <name evidence="3" type="ORF">BJ999_007892</name>
</gene>
<evidence type="ECO:0000313" key="3">
    <source>
        <dbReference type="EMBL" id="NYE17596.1"/>
    </source>
</evidence>
<dbReference type="Gene3D" id="2.60.120.260">
    <property type="entry name" value="Galactose-binding domain-like"/>
    <property type="match status" value="1"/>
</dbReference>
<dbReference type="PANTHER" id="PTHR34819">
    <property type="entry name" value="LARGE CYSTEINE-RICH PERIPLASMIC PROTEIN OMCB"/>
    <property type="match status" value="1"/>
</dbReference>
<protein>
    <submittedName>
        <fullName evidence="3">Putative repeat protein (TIGR01451 family)</fullName>
    </submittedName>
</protein>
<feature type="domain" description="DUF11" evidence="2">
    <location>
        <begin position="211"/>
        <end position="332"/>
    </location>
</feature>
<evidence type="ECO:0000256" key="1">
    <source>
        <dbReference type="SAM" id="MobiDB-lite"/>
    </source>
</evidence>
<organism evidence="3 4">
    <name type="scientific">Actinomadura citrea</name>
    <dbReference type="NCBI Taxonomy" id="46158"/>
    <lineage>
        <taxon>Bacteria</taxon>
        <taxon>Bacillati</taxon>
        <taxon>Actinomycetota</taxon>
        <taxon>Actinomycetes</taxon>
        <taxon>Streptosporangiales</taxon>
        <taxon>Thermomonosporaceae</taxon>
        <taxon>Actinomadura</taxon>
    </lineage>
</organism>